<accession>A0A4S8LZ02</accession>
<feature type="transmembrane region" description="Helical" evidence="1">
    <location>
        <begin position="59"/>
        <end position="83"/>
    </location>
</feature>
<keyword evidence="3" id="KW-1185">Reference proteome</keyword>
<keyword evidence="1" id="KW-0472">Membrane</keyword>
<organism evidence="2 3">
    <name type="scientific">Dendrothele bispora (strain CBS 962.96)</name>
    <dbReference type="NCBI Taxonomy" id="1314807"/>
    <lineage>
        <taxon>Eukaryota</taxon>
        <taxon>Fungi</taxon>
        <taxon>Dikarya</taxon>
        <taxon>Basidiomycota</taxon>
        <taxon>Agaricomycotina</taxon>
        <taxon>Agaricomycetes</taxon>
        <taxon>Agaricomycetidae</taxon>
        <taxon>Agaricales</taxon>
        <taxon>Agaricales incertae sedis</taxon>
        <taxon>Dendrothele</taxon>
    </lineage>
</organism>
<dbReference type="EMBL" id="ML179211">
    <property type="protein sequence ID" value="THU94982.1"/>
    <property type="molecule type" value="Genomic_DNA"/>
</dbReference>
<evidence type="ECO:0000256" key="1">
    <source>
        <dbReference type="SAM" id="Phobius"/>
    </source>
</evidence>
<evidence type="ECO:0000313" key="3">
    <source>
        <dbReference type="Proteomes" id="UP000297245"/>
    </source>
</evidence>
<dbReference type="Proteomes" id="UP000297245">
    <property type="component" value="Unassembled WGS sequence"/>
</dbReference>
<keyword evidence="1" id="KW-0812">Transmembrane</keyword>
<keyword evidence="1" id="KW-1133">Transmembrane helix</keyword>
<sequence length="87" mass="9995">MFFQTLLFDAKRTTTQGPSLPKFYSKYLREAQRSGLVSFCLTPYKKSGNGTNSDADGLIFIYTYVPFMYMYILLILFHLLCLANSLV</sequence>
<dbReference type="AlphaFoldDB" id="A0A4S8LZ02"/>
<name>A0A4S8LZ02_DENBC</name>
<protein>
    <submittedName>
        <fullName evidence="2">Uncharacterized protein</fullName>
    </submittedName>
</protein>
<gene>
    <name evidence="2" type="ORF">K435DRAFT_142670</name>
</gene>
<evidence type="ECO:0000313" key="2">
    <source>
        <dbReference type="EMBL" id="THU94982.1"/>
    </source>
</evidence>
<proteinExistence type="predicted"/>
<reference evidence="2 3" key="1">
    <citation type="journal article" date="2019" name="Nat. Ecol. Evol.">
        <title>Megaphylogeny resolves global patterns of mushroom evolution.</title>
        <authorList>
            <person name="Varga T."/>
            <person name="Krizsan K."/>
            <person name="Foldi C."/>
            <person name="Dima B."/>
            <person name="Sanchez-Garcia M."/>
            <person name="Sanchez-Ramirez S."/>
            <person name="Szollosi G.J."/>
            <person name="Szarkandi J.G."/>
            <person name="Papp V."/>
            <person name="Albert L."/>
            <person name="Andreopoulos W."/>
            <person name="Angelini C."/>
            <person name="Antonin V."/>
            <person name="Barry K.W."/>
            <person name="Bougher N.L."/>
            <person name="Buchanan P."/>
            <person name="Buyck B."/>
            <person name="Bense V."/>
            <person name="Catcheside P."/>
            <person name="Chovatia M."/>
            <person name="Cooper J."/>
            <person name="Damon W."/>
            <person name="Desjardin D."/>
            <person name="Finy P."/>
            <person name="Geml J."/>
            <person name="Haridas S."/>
            <person name="Hughes K."/>
            <person name="Justo A."/>
            <person name="Karasinski D."/>
            <person name="Kautmanova I."/>
            <person name="Kiss B."/>
            <person name="Kocsube S."/>
            <person name="Kotiranta H."/>
            <person name="LaButti K.M."/>
            <person name="Lechner B.E."/>
            <person name="Liimatainen K."/>
            <person name="Lipzen A."/>
            <person name="Lukacs Z."/>
            <person name="Mihaltcheva S."/>
            <person name="Morgado L.N."/>
            <person name="Niskanen T."/>
            <person name="Noordeloos M.E."/>
            <person name="Ohm R.A."/>
            <person name="Ortiz-Santana B."/>
            <person name="Ovrebo C."/>
            <person name="Racz N."/>
            <person name="Riley R."/>
            <person name="Savchenko A."/>
            <person name="Shiryaev A."/>
            <person name="Soop K."/>
            <person name="Spirin V."/>
            <person name="Szebenyi C."/>
            <person name="Tomsovsky M."/>
            <person name="Tulloss R.E."/>
            <person name="Uehling J."/>
            <person name="Grigoriev I.V."/>
            <person name="Vagvolgyi C."/>
            <person name="Papp T."/>
            <person name="Martin F.M."/>
            <person name="Miettinen O."/>
            <person name="Hibbett D.S."/>
            <person name="Nagy L.G."/>
        </authorList>
    </citation>
    <scope>NUCLEOTIDE SEQUENCE [LARGE SCALE GENOMIC DNA]</scope>
    <source>
        <strain evidence="2 3">CBS 962.96</strain>
    </source>
</reference>